<reference evidence="2 3" key="1">
    <citation type="submission" date="2019-10" db="EMBL/GenBank/DDBJ databases">
        <authorList>
            <person name="Palmer J.M."/>
        </authorList>
    </citation>
    <scope>NUCLEOTIDE SEQUENCE [LARGE SCALE GENOMIC DNA]</scope>
    <source>
        <strain evidence="2 3">TWF718</strain>
    </source>
</reference>
<organism evidence="2 3">
    <name type="scientific">Orbilia javanica</name>
    <dbReference type="NCBI Taxonomy" id="47235"/>
    <lineage>
        <taxon>Eukaryota</taxon>
        <taxon>Fungi</taxon>
        <taxon>Dikarya</taxon>
        <taxon>Ascomycota</taxon>
        <taxon>Pezizomycotina</taxon>
        <taxon>Orbiliomycetes</taxon>
        <taxon>Orbiliales</taxon>
        <taxon>Orbiliaceae</taxon>
        <taxon>Orbilia</taxon>
    </lineage>
</organism>
<evidence type="ECO:0000313" key="2">
    <source>
        <dbReference type="EMBL" id="KAK6351454.1"/>
    </source>
</evidence>
<evidence type="ECO:0000313" key="3">
    <source>
        <dbReference type="Proteomes" id="UP001313282"/>
    </source>
</evidence>
<evidence type="ECO:0000256" key="1">
    <source>
        <dbReference type="SAM" id="SignalP"/>
    </source>
</evidence>
<proteinExistence type="predicted"/>
<sequence length="107" mass="11425">MHLKSLLTIVAIAVLSDEAIAWLRFRPLGKVLFRLPRSNQDGYTTLAYFPVIIRQPTAAPQPPGPNLNTAMQNGDATCRANAGAGSRACIDNTGTLMACVPFRAGCP</sequence>
<dbReference type="EMBL" id="JAVHNR010000002">
    <property type="protein sequence ID" value="KAK6351454.1"/>
    <property type="molecule type" value="Genomic_DNA"/>
</dbReference>
<dbReference type="AlphaFoldDB" id="A0AAN8MVP3"/>
<feature type="signal peptide" evidence="1">
    <location>
        <begin position="1"/>
        <end position="21"/>
    </location>
</feature>
<accession>A0AAN8MVP3</accession>
<dbReference type="Proteomes" id="UP001313282">
    <property type="component" value="Unassembled WGS sequence"/>
</dbReference>
<feature type="chain" id="PRO_5043025836" evidence="1">
    <location>
        <begin position="22"/>
        <end position="107"/>
    </location>
</feature>
<protein>
    <submittedName>
        <fullName evidence="2">Uncharacterized protein</fullName>
    </submittedName>
</protein>
<name>A0AAN8MVP3_9PEZI</name>
<keyword evidence="3" id="KW-1185">Reference proteome</keyword>
<keyword evidence="1" id="KW-0732">Signal</keyword>
<gene>
    <name evidence="2" type="ORF">TWF718_004614</name>
</gene>
<comment type="caution">
    <text evidence="2">The sequence shown here is derived from an EMBL/GenBank/DDBJ whole genome shotgun (WGS) entry which is preliminary data.</text>
</comment>